<evidence type="ECO:0000256" key="3">
    <source>
        <dbReference type="ARBA" id="ARBA00022475"/>
    </source>
</evidence>
<feature type="transmembrane region" description="Helical" evidence="8">
    <location>
        <begin position="36"/>
        <end position="55"/>
    </location>
</feature>
<dbReference type="NCBIfam" id="TIGR00254">
    <property type="entry name" value="GGDEF"/>
    <property type="match status" value="1"/>
</dbReference>
<keyword evidence="6 8" id="KW-0472">Membrane</keyword>
<accession>A0A420WN86</accession>
<dbReference type="InterPro" id="IPR000160">
    <property type="entry name" value="GGDEF_dom"/>
</dbReference>
<dbReference type="FunFam" id="3.30.70.270:FF:000001">
    <property type="entry name" value="Diguanylate cyclase domain protein"/>
    <property type="match status" value="1"/>
</dbReference>
<dbReference type="InterPro" id="IPR050469">
    <property type="entry name" value="Diguanylate_Cyclase"/>
</dbReference>
<dbReference type="OrthoDB" id="9759607at2"/>
<reference evidence="10 11" key="1">
    <citation type="submission" date="2018-10" db="EMBL/GenBank/DDBJ databases">
        <title>Comparative analysis of microorganisms from saline springs in Andes Mountain Range, Colombia.</title>
        <authorList>
            <person name="Rubin E."/>
        </authorList>
    </citation>
    <scope>NUCLEOTIDE SEQUENCE [LARGE SCALE GENOMIC DNA]</scope>
    <source>
        <strain evidence="10 11">USBA 36</strain>
    </source>
</reference>
<dbReference type="SUPFAM" id="SSF55073">
    <property type="entry name" value="Nucleotide cyclase"/>
    <property type="match status" value="1"/>
</dbReference>
<dbReference type="PANTHER" id="PTHR45138">
    <property type="entry name" value="REGULATORY COMPONENTS OF SENSORY TRANSDUCTION SYSTEM"/>
    <property type="match status" value="1"/>
</dbReference>
<comment type="caution">
    <text evidence="10">The sequence shown here is derived from an EMBL/GenBank/DDBJ whole genome shotgun (WGS) entry which is preliminary data.</text>
</comment>
<dbReference type="SMART" id="SM00267">
    <property type="entry name" value="GGDEF"/>
    <property type="match status" value="1"/>
</dbReference>
<dbReference type="GO" id="GO:0000155">
    <property type="term" value="F:phosphorelay sensor kinase activity"/>
    <property type="evidence" value="ECO:0007669"/>
    <property type="project" value="InterPro"/>
</dbReference>
<protein>
    <recommendedName>
        <fullName evidence="2">diguanylate cyclase</fullName>
        <ecNumber evidence="2">2.7.7.65</ecNumber>
    </recommendedName>
</protein>
<dbReference type="PANTHER" id="PTHR45138:SF9">
    <property type="entry name" value="DIGUANYLATE CYCLASE DGCM-RELATED"/>
    <property type="match status" value="1"/>
</dbReference>
<dbReference type="Proteomes" id="UP000277424">
    <property type="component" value="Unassembled WGS sequence"/>
</dbReference>
<comment type="catalytic activity">
    <reaction evidence="7">
        <text>2 GTP = 3',3'-c-di-GMP + 2 diphosphate</text>
        <dbReference type="Rhea" id="RHEA:24898"/>
        <dbReference type="ChEBI" id="CHEBI:33019"/>
        <dbReference type="ChEBI" id="CHEBI:37565"/>
        <dbReference type="ChEBI" id="CHEBI:58805"/>
        <dbReference type="EC" id="2.7.7.65"/>
    </reaction>
</comment>
<evidence type="ECO:0000256" key="8">
    <source>
        <dbReference type="SAM" id="Phobius"/>
    </source>
</evidence>
<dbReference type="GO" id="GO:0071555">
    <property type="term" value="P:cell wall organization"/>
    <property type="evidence" value="ECO:0007669"/>
    <property type="project" value="InterPro"/>
</dbReference>
<keyword evidence="3" id="KW-1003">Cell membrane</keyword>
<dbReference type="RefSeq" id="WP_121216908.1">
    <property type="nucleotide sequence ID" value="NZ_RBIG01000001.1"/>
</dbReference>
<dbReference type="PROSITE" id="PS50887">
    <property type="entry name" value="GGDEF"/>
    <property type="match status" value="1"/>
</dbReference>
<keyword evidence="4 8" id="KW-0812">Transmembrane</keyword>
<dbReference type="Pfam" id="PF07694">
    <property type="entry name" value="5TM-5TMR_LYT"/>
    <property type="match status" value="1"/>
</dbReference>
<evidence type="ECO:0000259" key="9">
    <source>
        <dbReference type="PROSITE" id="PS50887"/>
    </source>
</evidence>
<dbReference type="InterPro" id="IPR011620">
    <property type="entry name" value="Sig_transdc_His_kinase_LytS_TM"/>
</dbReference>
<dbReference type="Pfam" id="PF00990">
    <property type="entry name" value="GGDEF"/>
    <property type="match status" value="1"/>
</dbReference>
<evidence type="ECO:0000256" key="2">
    <source>
        <dbReference type="ARBA" id="ARBA00012528"/>
    </source>
</evidence>
<proteinExistence type="predicted"/>
<evidence type="ECO:0000313" key="10">
    <source>
        <dbReference type="EMBL" id="RKQ72473.1"/>
    </source>
</evidence>
<keyword evidence="5 8" id="KW-1133">Transmembrane helix</keyword>
<feature type="transmembrane region" description="Helical" evidence="8">
    <location>
        <begin position="12"/>
        <end position="30"/>
    </location>
</feature>
<feature type="transmembrane region" description="Helical" evidence="8">
    <location>
        <begin position="97"/>
        <end position="121"/>
    </location>
</feature>
<feature type="transmembrane region" description="Helical" evidence="8">
    <location>
        <begin position="162"/>
        <end position="181"/>
    </location>
</feature>
<evidence type="ECO:0000256" key="7">
    <source>
        <dbReference type="ARBA" id="ARBA00034247"/>
    </source>
</evidence>
<organism evidence="10 11">
    <name type="scientific">Oceanibaculum indicum</name>
    <dbReference type="NCBI Taxonomy" id="526216"/>
    <lineage>
        <taxon>Bacteria</taxon>
        <taxon>Pseudomonadati</taxon>
        <taxon>Pseudomonadota</taxon>
        <taxon>Alphaproteobacteria</taxon>
        <taxon>Rhodospirillales</taxon>
        <taxon>Oceanibaculaceae</taxon>
        <taxon>Oceanibaculum</taxon>
    </lineage>
</organism>
<evidence type="ECO:0000256" key="6">
    <source>
        <dbReference type="ARBA" id="ARBA00023136"/>
    </source>
</evidence>
<dbReference type="GO" id="GO:0005886">
    <property type="term" value="C:plasma membrane"/>
    <property type="evidence" value="ECO:0007669"/>
    <property type="project" value="UniProtKB-SubCell"/>
</dbReference>
<dbReference type="EC" id="2.7.7.65" evidence="2"/>
<feature type="domain" description="GGDEF" evidence="9">
    <location>
        <begin position="227"/>
        <end position="359"/>
    </location>
</feature>
<dbReference type="CDD" id="cd01949">
    <property type="entry name" value="GGDEF"/>
    <property type="match status" value="1"/>
</dbReference>
<dbReference type="InterPro" id="IPR043128">
    <property type="entry name" value="Rev_trsase/Diguanyl_cyclase"/>
</dbReference>
<comment type="subcellular location">
    <subcellularLocation>
        <location evidence="1">Cell membrane</location>
        <topology evidence="1">Multi-pass membrane protein</topology>
    </subcellularLocation>
</comment>
<evidence type="ECO:0000256" key="1">
    <source>
        <dbReference type="ARBA" id="ARBA00004651"/>
    </source>
</evidence>
<name>A0A420WN86_9PROT</name>
<dbReference type="Gene3D" id="3.30.70.270">
    <property type="match status" value="1"/>
</dbReference>
<gene>
    <name evidence="10" type="ORF">BCL74_0240</name>
</gene>
<evidence type="ECO:0000256" key="4">
    <source>
        <dbReference type="ARBA" id="ARBA00022692"/>
    </source>
</evidence>
<sequence length="364" mass="39329">MNLNAFEFLDNFALMALAAVLYGIILRLEYPREVRRILGGFMFGAGAAVSMMDPLRVAPGVIVDLRSLFIGFSGAFLGPVAMLISLTIGAITRYQIGGIGVVPGIVAMTLAGCSGTLWGHLMRNRSRASLRHLVLLGFMLCAGLLAFLLLPPEIRVKAFKNAVPYAAACYILGALLLGTFVERERFSAMRERRLTNEVNTDPLTGLLNRRGFQRGFDIAQEEIVSENGAAILLVDLDHFKKLNDTHGHDIGDLVLQSVGAILRKAVRQSDLLGRLGGEEFVVYLPNASMADARNIAERIRIGIETSTIASKGKPLPVSASVGGSWSSNAMDLTTGLKLADMELYKAKQAGRNQVHFTPTIKSAA</sequence>
<dbReference type="InterPro" id="IPR029787">
    <property type="entry name" value="Nucleotide_cyclase"/>
</dbReference>
<dbReference type="GO" id="GO:0052621">
    <property type="term" value="F:diguanylate cyclase activity"/>
    <property type="evidence" value="ECO:0007669"/>
    <property type="project" value="UniProtKB-EC"/>
</dbReference>
<dbReference type="AlphaFoldDB" id="A0A420WN86"/>
<evidence type="ECO:0000313" key="11">
    <source>
        <dbReference type="Proteomes" id="UP000277424"/>
    </source>
</evidence>
<evidence type="ECO:0000256" key="5">
    <source>
        <dbReference type="ARBA" id="ARBA00022989"/>
    </source>
</evidence>
<dbReference type="EMBL" id="RBIG01000001">
    <property type="protein sequence ID" value="RKQ72473.1"/>
    <property type="molecule type" value="Genomic_DNA"/>
</dbReference>
<feature type="transmembrane region" description="Helical" evidence="8">
    <location>
        <begin position="67"/>
        <end position="91"/>
    </location>
</feature>
<feature type="transmembrane region" description="Helical" evidence="8">
    <location>
        <begin position="133"/>
        <end position="150"/>
    </location>
</feature>